<dbReference type="GO" id="GO:0016567">
    <property type="term" value="P:protein ubiquitination"/>
    <property type="evidence" value="ECO:0007669"/>
    <property type="project" value="InterPro"/>
</dbReference>
<dbReference type="GO" id="GO:0019005">
    <property type="term" value="C:SCF ubiquitin ligase complex"/>
    <property type="evidence" value="ECO:0007669"/>
    <property type="project" value="InterPro"/>
</dbReference>
<dbReference type="OrthoDB" id="192402at2759"/>
<accession>A0A9X0CKL0</accession>
<evidence type="ECO:0000256" key="1">
    <source>
        <dbReference type="PROSITE-ProRule" id="PRU00221"/>
    </source>
</evidence>
<proteinExistence type="predicted"/>
<dbReference type="SMART" id="SM00320">
    <property type="entry name" value="WD40"/>
    <property type="match status" value="1"/>
</dbReference>
<comment type="caution">
    <text evidence="2">The sequence shown here is derived from an EMBL/GenBank/DDBJ whole genome shotgun (WGS) entry which is preliminary data.</text>
</comment>
<dbReference type="GO" id="GO:0080008">
    <property type="term" value="C:Cul4-RING E3 ubiquitin ligase complex"/>
    <property type="evidence" value="ECO:0007669"/>
    <property type="project" value="InterPro"/>
</dbReference>
<dbReference type="PANTHER" id="PTHR20995:SF17">
    <property type="entry name" value="F-BOX_WD REPEAT-CONTAINING PROTEIN 5"/>
    <property type="match status" value="1"/>
</dbReference>
<dbReference type="InterPro" id="IPR015943">
    <property type="entry name" value="WD40/YVTN_repeat-like_dom_sf"/>
</dbReference>
<dbReference type="InterPro" id="IPR036322">
    <property type="entry name" value="WD40_repeat_dom_sf"/>
</dbReference>
<gene>
    <name evidence="2" type="primary">FBXW5_2</name>
    <name evidence="2" type="ORF">OS493_016957</name>
</gene>
<dbReference type="SUPFAM" id="SSF50978">
    <property type="entry name" value="WD40 repeat-like"/>
    <property type="match status" value="1"/>
</dbReference>
<dbReference type="PANTHER" id="PTHR20995">
    <property type="entry name" value="F-BOX/WD REPEAT-CONTAINING PROTEIN 5"/>
    <property type="match status" value="1"/>
</dbReference>
<protein>
    <submittedName>
        <fullName evidence="2">F-box/WD repeat-containing protein 5</fullName>
    </submittedName>
</protein>
<dbReference type="EMBL" id="MU827310">
    <property type="protein sequence ID" value="KAJ7360326.1"/>
    <property type="molecule type" value="Genomic_DNA"/>
</dbReference>
<feature type="repeat" description="WD" evidence="1">
    <location>
        <begin position="50"/>
        <end position="91"/>
    </location>
</feature>
<evidence type="ECO:0000313" key="2">
    <source>
        <dbReference type="EMBL" id="KAJ7360326.1"/>
    </source>
</evidence>
<organism evidence="2 3">
    <name type="scientific">Desmophyllum pertusum</name>
    <dbReference type="NCBI Taxonomy" id="174260"/>
    <lineage>
        <taxon>Eukaryota</taxon>
        <taxon>Metazoa</taxon>
        <taxon>Cnidaria</taxon>
        <taxon>Anthozoa</taxon>
        <taxon>Hexacorallia</taxon>
        <taxon>Scleractinia</taxon>
        <taxon>Caryophylliina</taxon>
        <taxon>Caryophylliidae</taxon>
        <taxon>Desmophyllum</taxon>
    </lineage>
</organism>
<reference evidence="2" key="1">
    <citation type="submission" date="2023-01" db="EMBL/GenBank/DDBJ databases">
        <title>Genome assembly of the deep-sea coral Lophelia pertusa.</title>
        <authorList>
            <person name="Herrera S."/>
            <person name="Cordes E."/>
        </authorList>
    </citation>
    <scope>NUCLEOTIDE SEQUENCE</scope>
    <source>
        <strain evidence="2">USNM1676648</strain>
        <tissue evidence="2">Polyp</tissue>
    </source>
</reference>
<dbReference type="Proteomes" id="UP001163046">
    <property type="component" value="Unassembled WGS sequence"/>
</dbReference>
<keyword evidence="1" id="KW-0853">WD repeat</keyword>
<dbReference type="Gene3D" id="2.130.10.10">
    <property type="entry name" value="YVTN repeat-like/Quinoprotein amine dehydrogenase"/>
    <property type="match status" value="1"/>
</dbReference>
<name>A0A9X0CKL0_9CNID</name>
<dbReference type="InterPro" id="IPR042508">
    <property type="entry name" value="FBXW5"/>
</dbReference>
<dbReference type="PROSITE" id="PS50082">
    <property type="entry name" value="WD_REPEATS_2"/>
    <property type="match status" value="1"/>
</dbReference>
<evidence type="ECO:0000313" key="3">
    <source>
        <dbReference type="Proteomes" id="UP001163046"/>
    </source>
</evidence>
<dbReference type="AlphaFoldDB" id="A0A9X0CKL0"/>
<dbReference type="PROSITE" id="PS50294">
    <property type="entry name" value="WD_REPEATS_REGION"/>
    <property type="match status" value="1"/>
</dbReference>
<dbReference type="InterPro" id="IPR001680">
    <property type="entry name" value="WD40_rpt"/>
</dbReference>
<dbReference type="Pfam" id="PF00400">
    <property type="entry name" value="WD40"/>
    <property type="match status" value="1"/>
</dbReference>
<keyword evidence="3" id="KW-1185">Reference proteome</keyword>
<sequence length="108" mass="12481">MKCSGNLCFKKRYTQEGTSTRSSFQNHHLLGWLNSRGFTSEHRFVESQVLDEHTDEVLHVSFSHDGQLLASSSKDCSVILWHVGNCDHVSVAQKINFQIHNWEYVQFL</sequence>